<keyword evidence="2" id="KW-1185">Reference proteome</keyword>
<protein>
    <submittedName>
        <fullName evidence="1">Uncharacterized protein</fullName>
    </submittedName>
</protein>
<dbReference type="AlphaFoldDB" id="A0A5C6D4Q5"/>
<name>A0A5C6D4Q5_9BACT</name>
<dbReference type="EMBL" id="SJPS01000001">
    <property type="protein sequence ID" value="TWU29849.1"/>
    <property type="molecule type" value="Genomic_DNA"/>
</dbReference>
<accession>A0A5C6D4Q5</accession>
<reference evidence="1 2" key="1">
    <citation type="submission" date="2019-02" db="EMBL/GenBank/DDBJ databases">
        <title>Deep-cultivation of Planctomycetes and their phenomic and genomic characterization uncovers novel biology.</title>
        <authorList>
            <person name="Wiegand S."/>
            <person name="Jogler M."/>
            <person name="Boedeker C."/>
            <person name="Pinto D."/>
            <person name="Vollmers J."/>
            <person name="Rivas-Marin E."/>
            <person name="Kohn T."/>
            <person name="Peeters S.H."/>
            <person name="Heuer A."/>
            <person name="Rast P."/>
            <person name="Oberbeckmann S."/>
            <person name="Bunk B."/>
            <person name="Jeske O."/>
            <person name="Meyerdierks A."/>
            <person name="Storesund J.E."/>
            <person name="Kallscheuer N."/>
            <person name="Luecker S."/>
            <person name="Lage O.M."/>
            <person name="Pohl T."/>
            <person name="Merkel B.J."/>
            <person name="Hornburger P."/>
            <person name="Mueller R.-W."/>
            <person name="Bruemmer F."/>
            <person name="Labrenz M."/>
            <person name="Spormann A.M."/>
            <person name="Op Den Camp H."/>
            <person name="Overmann J."/>
            <person name="Amann R."/>
            <person name="Jetten M.S.M."/>
            <person name="Mascher T."/>
            <person name="Medema M.H."/>
            <person name="Devos D.P."/>
            <person name="Kaster A.-K."/>
            <person name="Ovreas L."/>
            <person name="Rohde M."/>
            <person name="Galperin M.Y."/>
            <person name="Jogler C."/>
        </authorList>
    </citation>
    <scope>NUCLEOTIDE SEQUENCE [LARGE SCALE GENOMIC DNA]</scope>
    <source>
        <strain evidence="1 2">Pla144</strain>
    </source>
</reference>
<sequence>MLPSQVLKHLILRVVVTSNYGDFPDVSSSGIKSFAFFVLILSKRHNLQFGYCEQRIVLTSILNNFSGNVVKGLFNTYSAFGDRPGSSEA</sequence>
<evidence type="ECO:0000313" key="2">
    <source>
        <dbReference type="Proteomes" id="UP000318437"/>
    </source>
</evidence>
<dbReference type="Proteomes" id="UP000318437">
    <property type="component" value="Unassembled WGS sequence"/>
</dbReference>
<comment type="caution">
    <text evidence="1">The sequence shown here is derived from an EMBL/GenBank/DDBJ whole genome shotgun (WGS) entry which is preliminary data.</text>
</comment>
<proteinExistence type="predicted"/>
<evidence type="ECO:0000313" key="1">
    <source>
        <dbReference type="EMBL" id="TWU29849.1"/>
    </source>
</evidence>
<organism evidence="1 2">
    <name type="scientific">Bythopirellula polymerisocia</name>
    <dbReference type="NCBI Taxonomy" id="2528003"/>
    <lineage>
        <taxon>Bacteria</taxon>
        <taxon>Pseudomonadati</taxon>
        <taxon>Planctomycetota</taxon>
        <taxon>Planctomycetia</taxon>
        <taxon>Pirellulales</taxon>
        <taxon>Lacipirellulaceae</taxon>
        <taxon>Bythopirellula</taxon>
    </lineage>
</organism>
<gene>
    <name evidence="1" type="ORF">Pla144_06290</name>
</gene>